<evidence type="ECO:0008006" key="4">
    <source>
        <dbReference type="Google" id="ProtNLM"/>
    </source>
</evidence>
<organism evidence="2 3">
    <name type="scientific">Parasaccharibacter apium</name>
    <dbReference type="NCBI Taxonomy" id="1510841"/>
    <lineage>
        <taxon>Bacteria</taxon>
        <taxon>Pseudomonadati</taxon>
        <taxon>Pseudomonadota</taxon>
        <taxon>Alphaproteobacteria</taxon>
        <taxon>Acetobacterales</taxon>
        <taxon>Acetobacteraceae</taxon>
        <taxon>Parasaccharibacter</taxon>
    </lineage>
</organism>
<protein>
    <recommendedName>
        <fullName evidence="4">Capsule biosynthesis protein</fullName>
    </recommendedName>
</protein>
<keyword evidence="1" id="KW-1133">Transmembrane helix</keyword>
<accession>A0A7U7G549</accession>
<dbReference type="Proteomes" id="UP000027590">
    <property type="component" value="Unassembled WGS sequence"/>
</dbReference>
<reference evidence="2 3" key="1">
    <citation type="journal article" date="2014" name="Genome Biol. Evol.">
        <title>Acetic acid bacteria genomes reveal functional traits for adaptation to life in insect guts.</title>
        <authorList>
            <person name="Chouaia B."/>
            <person name="Gaiarsa S."/>
            <person name="Crotti E."/>
            <person name="Comandatore F."/>
            <person name="Degli Esposti M."/>
            <person name="Ricci I."/>
            <person name="Alma A."/>
            <person name="Favia G."/>
            <person name="Bandi C."/>
            <person name="Daffonchio D."/>
        </authorList>
    </citation>
    <scope>NUCLEOTIDE SEQUENCE [LARGE SCALE GENOMIC DNA]</scope>
    <source>
        <strain evidence="3">AM169</strain>
    </source>
</reference>
<gene>
    <name evidence="2" type="ORF">SACS_0589</name>
</gene>
<name>A0A7U7G549_9PROT</name>
<feature type="transmembrane region" description="Helical" evidence="1">
    <location>
        <begin position="24"/>
        <end position="45"/>
    </location>
</feature>
<proteinExistence type="predicted"/>
<evidence type="ECO:0000313" key="2">
    <source>
        <dbReference type="EMBL" id="CDG33327.1"/>
    </source>
</evidence>
<sequence length="355" mass="39484">MLIPTDGLHDCVFLTETKGSAVRFLLLVPLLVTLAYYAFLSPVLYRTQTVLVVEKPDSRGSGGGVFTGPDGRNEGNYLFQAFVLSYEEFRALRANVNLAEAYDFTDPVQSFGGVLSLFSHDDHALYRYYDRYIVDIDVGKKNGLVQITLRAPSAALAERLTGQILGDARARLARLNVEPDDLLLHEHEASINRIRQVMAHDEQVIADNILSSGIYEGSGFYDTVLKTQFRLMADQAALKGRQAALHEDVDHAAQAMHREVMAYEGEQEVLRQRSVTPRHVILENDRLIREVRSLSSILDAEMAACETVRTNAIMGHYFLKTVSGPVVEDTPLRPAFWWSSAIALVAGLVLYVALA</sequence>
<keyword evidence="1" id="KW-0472">Membrane</keyword>
<evidence type="ECO:0000256" key="1">
    <source>
        <dbReference type="SAM" id="Phobius"/>
    </source>
</evidence>
<feature type="transmembrane region" description="Helical" evidence="1">
    <location>
        <begin position="335"/>
        <end position="354"/>
    </location>
</feature>
<keyword evidence="1" id="KW-0812">Transmembrane</keyword>
<comment type="caution">
    <text evidence="2">The sequence shown here is derived from an EMBL/GenBank/DDBJ whole genome shotgun (WGS) entry which is preliminary data.</text>
</comment>
<dbReference type="AlphaFoldDB" id="A0A7U7G549"/>
<dbReference type="RefSeq" id="WP_043559006.1">
    <property type="nucleotide sequence ID" value="NZ_CBLY010000004.1"/>
</dbReference>
<evidence type="ECO:0000313" key="3">
    <source>
        <dbReference type="Proteomes" id="UP000027590"/>
    </source>
</evidence>
<dbReference type="EMBL" id="CBLY010000004">
    <property type="protein sequence ID" value="CDG33327.1"/>
    <property type="molecule type" value="Genomic_DNA"/>
</dbReference>
<reference evidence="2 3" key="2">
    <citation type="journal article" date="2014" name="PLoS ONE">
        <title>Evolution of mitochondria reconstructed from the energy metabolism of living bacteria.</title>
        <authorList>
            <person name="Degli Esposti M."/>
            <person name="Chouaia B."/>
            <person name="Comandatore F."/>
            <person name="Crotti E."/>
            <person name="Sassera D."/>
            <person name="Lievens P.M."/>
            <person name="Daffonchio D."/>
            <person name="Bandi C."/>
        </authorList>
    </citation>
    <scope>NUCLEOTIDE SEQUENCE [LARGE SCALE GENOMIC DNA]</scope>
    <source>
        <strain evidence="3">AM169</strain>
    </source>
</reference>